<organism evidence="11 12">
    <name type="scientific">Tsukamurella soli</name>
    <dbReference type="NCBI Taxonomy" id="644556"/>
    <lineage>
        <taxon>Bacteria</taxon>
        <taxon>Bacillati</taxon>
        <taxon>Actinomycetota</taxon>
        <taxon>Actinomycetes</taxon>
        <taxon>Mycobacteriales</taxon>
        <taxon>Tsukamurellaceae</taxon>
        <taxon>Tsukamurella</taxon>
    </lineage>
</organism>
<dbReference type="Gene3D" id="1.20.5.1930">
    <property type="match status" value="1"/>
</dbReference>
<evidence type="ECO:0000256" key="9">
    <source>
        <dbReference type="SAM" id="Phobius"/>
    </source>
</evidence>
<keyword evidence="9" id="KW-0472">Membrane</keyword>
<comment type="catalytic activity">
    <reaction evidence="1">
        <text>ATP + protein L-histidine = ADP + protein N-phospho-L-histidine.</text>
        <dbReference type="EC" id="2.7.13.3"/>
    </reaction>
</comment>
<comment type="caution">
    <text evidence="11">The sequence shown here is derived from an EMBL/GenBank/DDBJ whole genome shotgun (WGS) entry which is preliminary data.</text>
</comment>
<dbReference type="RefSeq" id="WP_345001730.1">
    <property type="nucleotide sequence ID" value="NZ_BAABFR010000177.1"/>
</dbReference>
<protein>
    <recommendedName>
        <fullName evidence="2">histidine kinase</fullName>
        <ecNumber evidence="2">2.7.13.3</ecNumber>
    </recommendedName>
</protein>
<dbReference type="InterPro" id="IPR050482">
    <property type="entry name" value="Sensor_HK_TwoCompSys"/>
</dbReference>
<evidence type="ECO:0000313" key="12">
    <source>
        <dbReference type="Proteomes" id="UP001500635"/>
    </source>
</evidence>
<keyword evidence="3" id="KW-0597">Phosphoprotein</keyword>
<dbReference type="GO" id="GO:0016301">
    <property type="term" value="F:kinase activity"/>
    <property type="evidence" value="ECO:0007669"/>
    <property type="project" value="UniProtKB-KW"/>
</dbReference>
<dbReference type="EMBL" id="BAABFR010000177">
    <property type="protein sequence ID" value="GAA4407365.1"/>
    <property type="molecule type" value="Genomic_DNA"/>
</dbReference>
<evidence type="ECO:0000313" key="11">
    <source>
        <dbReference type="EMBL" id="GAA4407365.1"/>
    </source>
</evidence>
<keyword evidence="9" id="KW-1133">Transmembrane helix</keyword>
<keyword evidence="9" id="KW-0812">Transmembrane</keyword>
<accession>A0ABP8KIT1</accession>
<feature type="transmembrane region" description="Helical" evidence="9">
    <location>
        <begin position="101"/>
        <end position="117"/>
    </location>
</feature>
<dbReference type="EC" id="2.7.13.3" evidence="2"/>
<sequence length="393" mass="41585">MRWLEARYRRAFALLGYEYPPSYMFITDAGLLALVAAAVIPRVLAGPHGWQWLWLALACALAAVPTVACLLRKAKMSITLHTVLLIAASSLYWLVPAHTDVVALILVLGATAAAAVNPPRRAVAHLAAFEATVVVQGAAGHVPQAWLFAVMVCFGAAVGYLLQYQLLLLRSERQAQSAQAAVDRARIAGEVHDVVAHSLSVVLLNVTAARRALESDDARDEAVDALRDAEQQGRAAMTDVRRTIELLRADGTPDGPQPGLSDLPELVASFHRSGSVVALRYRGPDETLTSATELAAFRVVQESLSNAVKHAPGARVDVTVGPERGRSLAVRVCNPVPPDTHRRPGGSGLAGMRARVESVGGTLRAGPADGAWRVDAAFPAAGFDANGAATHGR</sequence>
<dbReference type="Proteomes" id="UP001500635">
    <property type="component" value="Unassembled WGS sequence"/>
</dbReference>
<dbReference type="InterPro" id="IPR011712">
    <property type="entry name" value="Sig_transdc_His_kin_sub3_dim/P"/>
</dbReference>
<feature type="domain" description="Signal transduction histidine kinase subgroup 3 dimerisation and phosphoacceptor" evidence="10">
    <location>
        <begin position="184"/>
        <end position="250"/>
    </location>
</feature>
<keyword evidence="6 11" id="KW-0418">Kinase</keyword>
<dbReference type="InterPro" id="IPR036890">
    <property type="entry name" value="HATPase_C_sf"/>
</dbReference>
<evidence type="ECO:0000256" key="6">
    <source>
        <dbReference type="ARBA" id="ARBA00022777"/>
    </source>
</evidence>
<keyword evidence="4" id="KW-0808">Transferase</keyword>
<dbReference type="Pfam" id="PF07730">
    <property type="entry name" value="HisKA_3"/>
    <property type="match status" value="1"/>
</dbReference>
<gene>
    <name evidence="11" type="ORF">GCM10023147_51350</name>
</gene>
<proteinExistence type="predicted"/>
<keyword evidence="12" id="KW-1185">Reference proteome</keyword>
<reference evidence="12" key="1">
    <citation type="journal article" date="2019" name="Int. J. Syst. Evol. Microbiol.">
        <title>The Global Catalogue of Microorganisms (GCM) 10K type strain sequencing project: providing services to taxonomists for standard genome sequencing and annotation.</title>
        <authorList>
            <consortium name="The Broad Institute Genomics Platform"/>
            <consortium name="The Broad Institute Genome Sequencing Center for Infectious Disease"/>
            <person name="Wu L."/>
            <person name="Ma J."/>
        </authorList>
    </citation>
    <scope>NUCLEOTIDE SEQUENCE [LARGE SCALE GENOMIC DNA]</scope>
    <source>
        <strain evidence="12">JCM 17688</strain>
    </source>
</reference>
<dbReference type="PANTHER" id="PTHR24421">
    <property type="entry name" value="NITRATE/NITRITE SENSOR PROTEIN NARX-RELATED"/>
    <property type="match status" value="1"/>
</dbReference>
<dbReference type="CDD" id="cd16917">
    <property type="entry name" value="HATPase_UhpB-NarQ-NarX-like"/>
    <property type="match status" value="1"/>
</dbReference>
<dbReference type="Gene3D" id="3.30.565.10">
    <property type="entry name" value="Histidine kinase-like ATPase, C-terminal domain"/>
    <property type="match status" value="1"/>
</dbReference>
<feature type="transmembrane region" description="Helical" evidence="9">
    <location>
        <begin position="52"/>
        <end position="71"/>
    </location>
</feature>
<keyword evidence="7" id="KW-0067">ATP-binding</keyword>
<evidence type="ECO:0000256" key="8">
    <source>
        <dbReference type="ARBA" id="ARBA00023012"/>
    </source>
</evidence>
<evidence type="ECO:0000256" key="2">
    <source>
        <dbReference type="ARBA" id="ARBA00012438"/>
    </source>
</evidence>
<keyword evidence="8" id="KW-0902">Two-component regulatory system</keyword>
<evidence type="ECO:0000256" key="1">
    <source>
        <dbReference type="ARBA" id="ARBA00000085"/>
    </source>
</evidence>
<feature type="transmembrane region" description="Helical" evidence="9">
    <location>
        <begin position="145"/>
        <end position="164"/>
    </location>
</feature>
<evidence type="ECO:0000259" key="10">
    <source>
        <dbReference type="Pfam" id="PF07730"/>
    </source>
</evidence>
<keyword evidence="5" id="KW-0547">Nucleotide-binding</keyword>
<name>A0ABP8KIT1_9ACTN</name>
<feature type="transmembrane region" description="Helical" evidence="9">
    <location>
        <begin position="21"/>
        <end position="40"/>
    </location>
</feature>
<evidence type="ECO:0000256" key="4">
    <source>
        <dbReference type="ARBA" id="ARBA00022679"/>
    </source>
</evidence>
<dbReference type="PANTHER" id="PTHR24421:SF10">
    <property type="entry name" value="NITRATE_NITRITE SENSOR PROTEIN NARQ"/>
    <property type="match status" value="1"/>
</dbReference>
<feature type="transmembrane region" description="Helical" evidence="9">
    <location>
        <begin position="78"/>
        <end position="95"/>
    </location>
</feature>
<evidence type="ECO:0000256" key="5">
    <source>
        <dbReference type="ARBA" id="ARBA00022741"/>
    </source>
</evidence>
<evidence type="ECO:0000256" key="3">
    <source>
        <dbReference type="ARBA" id="ARBA00022553"/>
    </source>
</evidence>
<evidence type="ECO:0000256" key="7">
    <source>
        <dbReference type="ARBA" id="ARBA00022840"/>
    </source>
</evidence>
<dbReference type="SUPFAM" id="SSF55874">
    <property type="entry name" value="ATPase domain of HSP90 chaperone/DNA topoisomerase II/histidine kinase"/>
    <property type="match status" value="1"/>
</dbReference>